<comment type="caution">
    <text evidence="4">The sequence shown here is derived from an EMBL/GenBank/DDBJ whole genome shotgun (WGS) entry which is preliminary data.</text>
</comment>
<proteinExistence type="predicted"/>
<keyword evidence="5" id="KW-1185">Reference proteome</keyword>
<dbReference type="PROSITE" id="PS50801">
    <property type="entry name" value="STAS"/>
    <property type="match status" value="1"/>
</dbReference>
<dbReference type="Proteomes" id="UP000429595">
    <property type="component" value="Unassembled WGS sequence"/>
</dbReference>
<feature type="coiled-coil region" evidence="2">
    <location>
        <begin position="139"/>
        <end position="166"/>
    </location>
</feature>
<sequence length="275" mass="31992">MELNKKMHAFLIDRAELLTDQWYESLDKSDPSGVYASKDPKVIKDLKEQNLEFHKFLCNVLIEEESVFYEKFDVWICEISRCPEHLNTPLHFIIREFMRVRAQYMYYIEEFSDENREEIHQKRIDKWKDVIIKAFDKVILKVTEEMENYSEKLMEAQREMINELSSPVITLKSGTALLPLVGDIDTMRAKFILENTLKQCAKQRVDHLLIDISGVVMIDTMVAYQLFQLIDALDLIGVKSTLSGIRPEIAQTAVQLGLNFDTLQTASTLSQAIKF</sequence>
<gene>
    <name evidence="4" type="ORF">F9802_06705</name>
</gene>
<dbReference type="PANTHER" id="PTHR33745:SF3">
    <property type="entry name" value="RSBT CO-ANTAGONIST PROTEIN RSBRC"/>
    <property type="match status" value="1"/>
</dbReference>
<evidence type="ECO:0000313" key="5">
    <source>
        <dbReference type="Proteomes" id="UP000429595"/>
    </source>
</evidence>
<organism evidence="4 5">
    <name type="scientific">Bacillus aerolatus</name>
    <dbReference type="NCBI Taxonomy" id="2653354"/>
    <lineage>
        <taxon>Bacteria</taxon>
        <taxon>Bacillati</taxon>
        <taxon>Bacillota</taxon>
        <taxon>Bacilli</taxon>
        <taxon>Bacillales</taxon>
        <taxon>Bacillaceae</taxon>
        <taxon>Bacillus</taxon>
    </lineage>
</organism>
<dbReference type="AlphaFoldDB" id="A0A6I1FGP4"/>
<dbReference type="RefSeq" id="WP_152150401.1">
    <property type="nucleotide sequence ID" value="NZ_WEIO01000003.1"/>
</dbReference>
<keyword evidence="2" id="KW-0175">Coiled coil</keyword>
<evidence type="ECO:0000256" key="2">
    <source>
        <dbReference type="SAM" id="Coils"/>
    </source>
</evidence>
<dbReference type="PANTHER" id="PTHR33745">
    <property type="entry name" value="RSBT ANTAGONIST PROTEIN RSBS-RELATED"/>
    <property type="match status" value="1"/>
</dbReference>
<evidence type="ECO:0000259" key="3">
    <source>
        <dbReference type="PROSITE" id="PS50801"/>
    </source>
</evidence>
<feature type="domain" description="STAS" evidence="3">
    <location>
        <begin position="165"/>
        <end position="275"/>
    </location>
</feature>
<protein>
    <submittedName>
        <fullName evidence="4">STAS domain-containing protein</fullName>
    </submittedName>
</protein>
<dbReference type="SUPFAM" id="SSF52091">
    <property type="entry name" value="SpoIIaa-like"/>
    <property type="match status" value="1"/>
</dbReference>
<dbReference type="Gene3D" id="3.30.750.24">
    <property type="entry name" value="STAS domain"/>
    <property type="match status" value="1"/>
</dbReference>
<evidence type="ECO:0000256" key="1">
    <source>
        <dbReference type="ARBA" id="ARBA00022553"/>
    </source>
</evidence>
<accession>A0A6I1FGP4</accession>
<name>A0A6I1FGP4_9BACI</name>
<dbReference type="Pfam" id="PF01740">
    <property type="entry name" value="STAS"/>
    <property type="match status" value="1"/>
</dbReference>
<evidence type="ECO:0000313" key="4">
    <source>
        <dbReference type="EMBL" id="KAB7707437.1"/>
    </source>
</evidence>
<reference evidence="4 5" key="1">
    <citation type="submission" date="2019-10" db="EMBL/GenBank/DDBJ databases">
        <title>Bacillus aerolatum sp. nov., isolated from bioaerosol of sport playgrounds.</title>
        <authorList>
            <person name="Chen P."/>
            <person name="Zhang G."/>
        </authorList>
    </citation>
    <scope>NUCLEOTIDE SEQUENCE [LARGE SCALE GENOMIC DNA]</scope>
    <source>
        <strain evidence="4 5">CX253</strain>
    </source>
</reference>
<keyword evidence="1" id="KW-0597">Phosphoprotein</keyword>
<dbReference type="InterPro" id="IPR002645">
    <property type="entry name" value="STAS_dom"/>
</dbReference>
<dbReference type="CDD" id="cd07041">
    <property type="entry name" value="STAS_RsbR_RsbS_like"/>
    <property type="match status" value="1"/>
</dbReference>
<dbReference type="InterPro" id="IPR036513">
    <property type="entry name" value="STAS_dom_sf"/>
</dbReference>
<dbReference type="InterPro" id="IPR051932">
    <property type="entry name" value="Bact_StressResp_Reg"/>
</dbReference>
<dbReference type="EMBL" id="WEIO01000003">
    <property type="protein sequence ID" value="KAB7707437.1"/>
    <property type="molecule type" value="Genomic_DNA"/>
</dbReference>